<name>A0A0F3GTA9_9BACT</name>
<dbReference type="InterPro" id="IPR029040">
    <property type="entry name" value="RPABC4/Spt4"/>
</dbReference>
<evidence type="ECO:0000313" key="3">
    <source>
        <dbReference type="Proteomes" id="UP000033423"/>
    </source>
</evidence>
<keyword evidence="3" id="KW-1185">Reference proteome</keyword>
<dbReference type="EMBL" id="LACI01001132">
    <property type="protein sequence ID" value="KJU85179.1"/>
    <property type="molecule type" value="Genomic_DNA"/>
</dbReference>
<gene>
    <name evidence="2" type="ORF">MBAV_002624</name>
</gene>
<dbReference type="Pfam" id="PF09723">
    <property type="entry name" value="Zn_ribbon_8"/>
    <property type="match status" value="1"/>
</dbReference>
<organism evidence="2 3">
    <name type="scientific">Candidatus Magnetobacterium bavaricum</name>
    <dbReference type="NCBI Taxonomy" id="29290"/>
    <lineage>
        <taxon>Bacteria</taxon>
        <taxon>Pseudomonadati</taxon>
        <taxon>Nitrospirota</taxon>
        <taxon>Thermodesulfovibrionia</taxon>
        <taxon>Thermodesulfovibrionales</taxon>
        <taxon>Candidatus Magnetobacteriaceae</taxon>
        <taxon>Candidatus Magnetobacterium</taxon>
    </lineage>
</organism>
<dbReference type="InterPro" id="IPR013429">
    <property type="entry name" value="Regulatory_FmdB_Zinc_ribbon"/>
</dbReference>
<dbReference type="Proteomes" id="UP000033423">
    <property type="component" value="Unassembled WGS sequence"/>
</dbReference>
<protein>
    <submittedName>
        <fullName evidence="2">Regulatory protein, FmdB family</fullName>
    </submittedName>
</protein>
<dbReference type="Gene3D" id="2.20.28.30">
    <property type="entry name" value="RNA polymerase ii, chain L"/>
    <property type="match status" value="1"/>
</dbReference>
<proteinExistence type="predicted"/>
<sequence length="66" mass="7225">MPIYEYLCNNCNQNVELLVYGNRQVSCPNCGSSDMKKKMSIFGVSGMDKQVKGDCGGCRKTSCSTC</sequence>
<feature type="domain" description="Putative regulatory protein FmdB zinc ribbon" evidence="1">
    <location>
        <begin position="1"/>
        <end position="40"/>
    </location>
</feature>
<dbReference type="SMART" id="SM00834">
    <property type="entry name" value="CxxC_CXXC_SSSS"/>
    <property type="match status" value="1"/>
</dbReference>
<dbReference type="NCBIfam" id="TIGR02605">
    <property type="entry name" value="CxxC_CxxC_SSSS"/>
    <property type="match status" value="1"/>
</dbReference>
<comment type="caution">
    <text evidence="2">The sequence shown here is derived from an EMBL/GenBank/DDBJ whole genome shotgun (WGS) entry which is preliminary data.</text>
</comment>
<reference evidence="2 3" key="1">
    <citation type="submission" date="2015-02" db="EMBL/GenBank/DDBJ databases">
        <title>Single-cell genomics of uncultivated deep-branching MTB reveals a conserved set of magnetosome genes.</title>
        <authorList>
            <person name="Kolinko S."/>
            <person name="Richter M."/>
            <person name="Glockner F.O."/>
            <person name="Brachmann A."/>
            <person name="Schuler D."/>
        </authorList>
    </citation>
    <scope>NUCLEOTIDE SEQUENCE [LARGE SCALE GENOMIC DNA]</scope>
    <source>
        <strain evidence="2">TM-1</strain>
    </source>
</reference>
<accession>A0A0F3GTA9</accession>
<evidence type="ECO:0000259" key="1">
    <source>
        <dbReference type="SMART" id="SM00834"/>
    </source>
</evidence>
<evidence type="ECO:0000313" key="2">
    <source>
        <dbReference type="EMBL" id="KJU85179.1"/>
    </source>
</evidence>
<dbReference type="SUPFAM" id="SSF63393">
    <property type="entry name" value="RNA polymerase subunits"/>
    <property type="match status" value="1"/>
</dbReference>
<dbReference type="AlphaFoldDB" id="A0A0F3GTA9"/>